<reference evidence="2 3" key="1">
    <citation type="submission" date="2017-08" db="EMBL/GenBank/DDBJ databases">
        <title>Harnessing the power of phylogenomics to disentangle the directionality and signatures of interkingdom host jumping in the parasitic fungal genus Tolypocladium.</title>
        <authorList>
            <person name="Quandt C.A."/>
            <person name="Patterson W."/>
            <person name="Spatafora J.W."/>
        </authorList>
    </citation>
    <scope>NUCLEOTIDE SEQUENCE [LARGE SCALE GENOMIC DNA]</scope>
    <source>
        <strain evidence="2 3">CBS 113982</strain>
    </source>
</reference>
<evidence type="ECO:0000256" key="1">
    <source>
        <dbReference type="SAM" id="Phobius"/>
    </source>
</evidence>
<evidence type="ECO:0000313" key="3">
    <source>
        <dbReference type="Proteomes" id="UP000236621"/>
    </source>
</evidence>
<dbReference type="OrthoDB" id="5352400at2759"/>
<dbReference type="AlphaFoldDB" id="A0A2K3QLH2"/>
<dbReference type="EMBL" id="NRSZ01000270">
    <property type="protein sequence ID" value="PNY28382.1"/>
    <property type="molecule type" value="Genomic_DNA"/>
</dbReference>
<evidence type="ECO:0000313" key="2">
    <source>
        <dbReference type="EMBL" id="PNY28382.1"/>
    </source>
</evidence>
<sequence>MKVLLGKDRSYRFIPRAWTRLGSKAVGWLIPVELAVLVPLLVLFGISQPDLYRSDMWQIGFDNKLNSNPNMVLYAYANYRPLPNVPLIWTATLTNFNVAISIISLFFLLAKLITFIMKMYYPVVAIFVNVVLIALYSVSVYGQVGPDYADPRYPAPAAWYFRQGCGLAQKYGKYQPCQIAQASLAITLLMLVVYLVNLGFAIYATWPNQENDLAEERDEKLTTSEPKERSMSIWEMHSMKSPVSPNAMPFTPRTQAFHTLDRQLPLRQQTQTHA</sequence>
<proteinExistence type="predicted"/>
<feature type="transmembrane region" description="Helical" evidence="1">
    <location>
        <begin position="21"/>
        <end position="46"/>
    </location>
</feature>
<protein>
    <submittedName>
        <fullName evidence="2">Uncharacterized protein</fullName>
    </submittedName>
</protein>
<comment type="caution">
    <text evidence="2">The sequence shown here is derived from an EMBL/GenBank/DDBJ whole genome shotgun (WGS) entry which is preliminary data.</text>
</comment>
<dbReference type="Proteomes" id="UP000236621">
    <property type="component" value="Unassembled WGS sequence"/>
</dbReference>
<name>A0A2K3QLH2_9HYPO</name>
<keyword evidence="1" id="KW-0472">Membrane</keyword>
<dbReference type="STRING" id="45235.A0A2K3QLH2"/>
<keyword evidence="3" id="KW-1185">Reference proteome</keyword>
<feature type="transmembrane region" description="Helical" evidence="1">
    <location>
        <begin position="120"/>
        <end position="142"/>
    </location>
</feature>
<feature type="transmembrane region" description="Helical" evidence="1">
    <location>
        <begin position="179"/>
        <end position="203"/>
    </location>
</feature>
<keyword evidence="1" id="KW-1133">Transmembrane helix</keyword>
<organism evidence="2 3">
    <name type="scientific">Tolypocladium capitatum</name>
    <dbReference type="NCBI Taxonomy" id="45235"/>
    <lineage>
        <taxon>Eukaryota</taxon>
        <taxon>Fungi</taxon>
        <taxon>Dikarya</taxon>
        <taxon>Ascomycota</taxon>
        <taxon>Pezizomycotina</taxon>
        <taxon>Sordariomycetes</taxon>
        <taxon>Hypocreomycetidae</taxon>
        <taxon>Hypocreales</taxon>
        <taxon>Ophiocordycipitaceae</taxon>
        <taxon>Tolypocladium</taxon>
    </lineage>
</organism>
<accession>A0A2K3QLH2</accession>
<gene>
    <name evidence="2" type="ORF">TCAP_01696</name>
</gene>
<feature type="transmembrane region" description="Helical" evidence="1">
    <location>
        <begin position="87"/>
        <end position="108"/>
    </location>
</feature>
<keyword evidence="1" id="KW-0812">Transmembrane</keyword>